<dbReference type="EMBL" id="BQNB010013345">
    <property type="protein sequence ID" value="GJT14818.1"/>
    <property type="molecule type" value="Genomic_DNA"/>
</dbReference>
<dbReference type="Pfam" id="PF13966">
    <property type="entry name" value="zf-RVT"/>
    <property type="match status" value="1"/>
</dbReference>
<dbReference type="InterPro" id="IPR005135">
    <property type="entry name" value="Endo/exonuclease/phosphatase"/>
</dbReference>
<feature type="domain" description="Reverse transcriptase" evidence="1">
    <location>
        <begin position="798"/>
        <end position="951"/>
    </location>
</feature>
<evidence type="ECO:0000313" key="5">
    <source>
        <dbReference type="EMBL" id="GJT14818.1"/>
    </source>
</evidence>
<evidence type="ECO:0000259" key="3">
    <source>
        <dbReference type="Pfam" id="PF07727"/>
    </source>
</evidence>
<dbReference type="SUPFAM" id="SSF56219">
    <property type="entry name" value="DNase I-like"/>
    <property type="match status" value="1"/>
</dbReference>
<evidence type="ECO:0000259" key="1">
    <source>
        <dbReference type="Pfam" id="PF00078"/>
    </source>
</evidence>
<dbReference type="SUPFAM" id="SSF56672">
    <property type="entry name" value="DNA/RNA polymerases"/>
    <property type="match status" value="2"/>
</dbReference>
<sequence>MVTRGYRQEEGIDFEESFAPMVRLDAIRIFLAFAAHMNMIVYQMDVKTAFLNGILREEVYVRQPDGFVDQDNPNHIYKLKKALYGLKQAPRACPRGIFLNQLKYALKSLKKYGIESSDPVDTPMVEKSKLNEDPQWKAVDPTHYRGMVGTLIYLTTSRPDLTFAVCMCARYQAKPIEKHLHAVKRIFKYLRGTVNRGLWYPKDSSIALTAYAAADHAVAKILDEVHLELADIFTKALGRERIEFLINKLGLRSFTSETLKQLADEAEEYQNWRDLPKDIPLDSVVVLRYETMNKSENKGKVPTEMDLVLEKTQQGTSYEVSVLEQGPWLIRNIPIILTKWSPNLALTKDKVTKVPVWVKMHKVPVVAYSEDGLSLIATQIRKPVMLDAFTSIMCADPLGRMGYARALIEVSAEKELKQEVIMAVPEVEEYGWLYVTNRKRKEQPIEIMLGRLKNQFDSLRDQDDLLKENEVGETSSAYAMNKDTNLNEDSESDVEEVIATWKYKGFEPFYPKQSEVRANISALSKVCSKVFRSWDWTSNANLCSKGCRIILGWNLDVVNVMVVSQTSQVMHVKIIHKVSGRELFCSFVYANNLPVARRSLWADLELHKNVTRGKPWILMGDFNVALNLEDYSSGSSKLNYAITDFKDCVYNIEVMDINSSGLHFTWNQKPKGGCGLLKKLDRIMGNTEFIDAFPGAYALFQPYRISDHSPAVLNIPNLPFNKPKPFKIFNFLAHKSQFRELLSSVWSVNVDGHKMYQVVSKLKALKKPFRKLLHDQGNLHDRVNKLRFELDEVQKALDLNPNDLSLREDEELMHNYHRNRGPPRCAFKIDIQKAYDTVDWRFLGCVLKYFGFHPFMIKWIMACVTSTSFSLNLNGDIHGFFKGKRGLRQGDPLSSHSFYSIMTSLVNVCFADDLFIFARGDLDSARVIMESLDEFKLTSGLVPSIPKSTAFFCNVPNHVKISYSYINCRLLSRIRGFLWCNGEYKRGKAKVAWDDICLPKCEGGLGLHTPNLDENTIDCVRWRDVNGVFSDFSVSRAWEAFRPRGNEVNWFRIVWFPHSIPRHSFHLWLVMRNSLKTQDKLRQWDVGINTDLNLLRCSLCNTQSDSHAHLFFECPYSSKVWKLVRHLADMELVPPILYDIVAHLQSMANKRTAKSIFGKLILAASSYFVWLERNKSFV</sequence>
<comment type="caution">
    <text evidence="5">The sequence shown here is derived from an EMBL/GenBank/DDBJ whole genome shotgun (WGS) entry which is preliminary data.</text>
</comment>
<dbReference type="InterPro" id="IPR026960">
    <property type="entry name" value="RVT-Znf"/>
</dbReference>
<dbReference type="PANTHER" id="PTHR33116">
    <property type="entry name" value="REVERSE TRANSCRIPTASE ZINC-BINDING DOMAIN-CONTAINING PROTEIN-RELATED-RELATED"/>
    <property type="match status" value="1"/>
</dbReference>
<dbReference type="Pfam" id="PF07727">
    <property type="entry name" value="RVT_2"/>
    <property type="match status" value="1"/>
</dbReference>
<gene>
    <name evidence="5" type="ORF">Tco_0873524</name>
</gene>
<dbReference type="PANTHER" id="PTHR33116:SF78">
    <property type="entry name" value="OS12G0587133 PROTEIN"/>
    <property type="match status" value="1"/>
</dbReference>
<feature type="domain" description="Endonuclease/exonuclease/phosphatase" evidence="2">
    <location>
        <begin position="593"/>
        <end position="708"/>
    </location>
</feature>
<dbReference type="Pfam" id="PF00078">
    <property type="entry name" value="RVT_1"/>
    <property type="match status" value="1"/>
</dbReference>
<evidence type="ECO:0000313" key="6">
    <source>
        <dbReference type="Proteomes" id="UP001151760"/>
    </source>
</evidence>
<feature type="domain" description="Reverse transcriptase Ty1/copia-type" evidence="3">
    <location>
        <begin position="1"/>
        <end position="95"/>
    </location>
</feature>
<dbReference type="InterPro" id="IPR000477">
    <property type="entry name" value="RT_dom"/>
</dbReference>
<protein>
    <submittedName>
        <fullName evidence="5">Retrovirus-related pol polyprotein from transposon TNT 1-94</fullName>
    </submittedName>
</protein>
<feature type="domain" description="Reverse transcriptase zinc-binding" evidence="4">
    <location>
        <begin position="1032"/>
        <end position="1121"/>
    </location>
</feature>
<dbReference type="Proteomes" id="UP001151760">
    <property type="component" value="Unassembled WGS sequence"/>
</dbReference>
<keyword evidence="6" id="KW-1185">Reference proteome</keyword>
<organism evidence="5 6">
    <name type="scientific">Tanacetum coccineum</name>
    <dbReference type="NCBI Taxonomy" id="301880"/>
    <lineage>
        <taxon>Eukaryota</taxon>
        <taxon>Viridiplantae</taxon>
        <taxon>Streptophyta</taxon>
        <taxon>Embryophyta</taxon>
        <taxon>Tracheophyta</taxon>
        <taxon>Spermatophyta</taxon>
        <taxon>Magnoliopsida</taxon>
        <taxon>eudicotyledons</taxon>
        <taxon>Gunneridae</taxon>
        <taxon>Pentapetalae</taxon>
        <taxon>asterids</taxon>
        <taxon>campanulids</taxon>
        <taxon>Asterales</taxon>
        <taxon>Asteraceae</taxon>
        <taxon>Asteroideae</taxon>
        <taxon>Anthemideae</taxon>
        <taxon>Anthemidinae</taxon>
        <taxon>Tanacetum</taxon>
    </lineage>
</organism>
<dbReference type="InterPro" id="IPR043502">
    <property type="entry name" value="DNA/RNA_pol_sf"/>
</dbReference>
<evidence type="ECO:0000259" key="2">
    <source>
        <dbReference type="Pfam" id="PF03372"/>
    </source>
</evidence>
<name>A0ABQ5BLZ0_9ASTR</name>
<accession>A0ABQ5BLZ0</accession>
<dbReference type="Pfam" id="PF03372">
    <property type="entry name" value="Exo_endo_phos"/>
    <property type="match status" value="1"/>
</dbReference>
<evidence type="ECO:0000259" key="4">
    <source>
        <dbReference type="Pfam" id="PF13966"/>
    </source>
</evidence>
<dbReference type="InterPro" id="IPR013103">
    <property type="entry name" value="RVT_2"/>
</dbReference>
<proteinExistence type="predicted"/>
<reference evidence="5" key="2">
    <citation type="submission" date="2022-01" db="EMBL/GenBank/DDBJ databases">
        <authorList>
            <person name="Yamashiro T."/>
            <person name="Shiraishi A."/>
            <person name="Satake H."/>
            <person name="Nakayama K."/>
        </authorList>
    </citation>
    <scope>NUCLEOTIDE SEQUENCE</scope>
</reference>
<dbReference type="Gene3D" id="3.60.10.10">
    <property type="entry name" value="Endonuclease/exonuclease/phosphatase"/>
    <property type="match status" value="1"/>
</dbReference>
<dbReference type="InterPro" id="IPR036691">
    <property type="entry name" value="Endo/exonu/phosph_ase_sf"/>
</dbReference>
<reference evidence="5" key="1">
    <citation type="journal article" date="2022" name="Int. J. Mol. Sci.">
        <title>Draft Genome of Tanacetum Coccineum: Genomic Comparison of Closely Related Tanacetum-Family Plants.</title>
        <authorList>
            <person name="Yamashiro T."/>
            <person name="Shiraishi A."/>
            <person name="Nakayama K."/>
            <person name="Satake H."/>
        </authorList>
    </citation>
    <scope>NUCLEOTIDE SEQUENCE</scope>
</reference>